<keyword evidence="4" id="KW-1185">Reference proteome</keyword>
<dbReference type="AlphaFoldDB" id="A0A8J6M5K9"/>
<name>A0A8J6M5K9_9FIRM</name>
<feature type="domain" description="NIF system FeS cluster assembly NifU C-terminal" evidence="2">
    <location>
        <begin position="5"/>
        <end position="72"/>
    </location>
</feature>
<protein>
    <submittedName>
        <fullName evidence="3">NifU family protein</fullName>
    </submittedName>
</protein>
<accession>A0A8J6M5K9</accession>
<dbReference type="Proteomes" id="UP000661435">
    <property type="component" value="Unassembled WGS sequence"/>
</dbReference>
<evidence type="ECO:0000313" key="4">
    <source>
        <dbReference type="Proteomes" id="UP000661435"/>
    </source>
</evidence>
<dbReference type="RefSeq" id="WP_186907693.1">
    <property type="nucleotide sequence ID" value="NZ_JACOPP010000010.1"/>
</dbReference>
<dbReference type="InterPro" id="IPR001075">
    <property type="entry name" value="NIF_FeS_clus_asmbl_NifU_C"/>
</dbReference>
<evidence type="ECO:0000256" key="1">
    <source>
        <dbReference type="ARBA" id="ARBA00049958"/>
    </source>
</evidence>
<sequence>MLERIEQVLDEQVRPYLQGHGGAVEVRELTEDGLLRVRLLGHCAGCPSATITTEQIIQEAVCAAIPEVRQVVLVEEIDEDLLAQARAILRRRASPDGGK</sequence>
<organism evidence="3 4">
    <name type="scientific">Lawsonibacter hominis</name>
    <dbReference type="NCBI Taxonomy" id="2763053"/>
    <lineage>
        <taxon>Bacteria</taxon>
        <taxon>Bacillati</taxon>
        <taxon>Bacillota</taxon>
        <taxon>Clostridia</taxon>
        <taxon>Eubacteriales</taxon>
        <taxon>Oscillospiraceae</taxon>
        <taxon>Lawsonibacter</taxon>
    </lineage>
</organism>
<dbReference type="Gene3D" id="3.30.300.130">
    <property type="entry name" value="Fe-S cluster assembly (FSCA)"/>
    <property type="match status" value="1"/>
</dbReference>
<evidence type="ECO:0000259" key="2">
    <source>
        <dbReference type="Pfam" id="PF01106"/>
    </source>
</evidence>
<gene>
    <name evidence="3" type="ORF">H8S57_08680</name>
</gene>
<dbReference type="EMBL" id="JACOPP010000010">
    <property type="protein sequence ID" value="MBC5733802.1"/>
    <property type="molecule type" value="Genomic_DNA"/>
</dbReference>
<comment type="function">
    <text evidence="1">May be involved in the formation or repair of [Fe-S] clusters present in iron-sulfur proteins.</text>
</comment>
<dbReference type="InterPro" id="IPR034904">
    <property type="entry name" value="FSCA_dom_sf"/>
</dbReference>
<proteinExistence type="predicted"/>
<dbReference type="GO" id="GO:0051536">
    <property type="term" value="F:iron-sulfur cluster binding"/>
    <property type="evidence" value="ECO:0007669"/>
    <property type="project" value="InterPro"/>
</dbReference>
<dbReference type="GO" id="GO:0016226">
    <property type="term" value="P:iron-sulfur cluster assembly"/>
    <property type="evidence" value="ECO:0007669"/>
    <property type="project" value="InterPro"/>
</dbReference>
<evidence type="ECO:0000313" key="3">
    <source>
        <dbReference type="EMBL" id="MBC5733802.1"/>
    </source>
</evidence>
<dbReference type="SUPFAM" id="SSF117916">
    <property type="entry name" value="Fe-S cluster assembly (FSCA) domain-like"/>
    <property type="match status" value="1"/>
</dbReference>
<reference evidence="3" key="1">
    <citation type="submission" date="2020-08" db="EMBL/GenBank/DDBJ databases">
        <title>Genome public.</title>
        <authorList>
            <person name="Liu C."/>
            <person name="Sun Q."/>
        </authorList>
    </citation>
    <scope>NUCLEOTIDE SEQUENCE</scope>
    <source>
        <strain evidence="3">NSJ-51</strain>
    </source>
</reference>
<dbReference type="GO" id="GO:0005506">
    <property type="term" value="F:iron ion binding"/>
    <property type="evidence" value="ECO:0007669"/>
    <property type="project" value="InterPro"/>
</dbReference>
<dbReference type="Pfam" id="PF01106">
    <property type="entry name" value="NifU"/>
    <property type="match status" value="1"/>
</dbReference>
<dbReference type="PANTHER" id="PTHR11178">
    <property type="entry name" value="IRON-SULFUR CLUSTER SCAFFOLD PROTEIN NFU-RELATED"/>
    <property type="match status" value="1"/>
</dbReference>
<comment type="caution">
    <text evidence="3">The sequence shown here is derived from an EMBL/GenBank/DDBJ whole genome shotgun (WGS) entry which is preliminary data.</text>
</comment>